<reference evidence="8 9" key="1">
    <citation type="submission" date="2019-01" db="EMBL/GenBank/DDBJ databases">
        <title>Filimonas sp. strain TTM-71.</title>
        <authorList>
            <person name="Chen W.-M."/>
        </authorList>
    </citation>
    <scope>NUCLEOTIDE SEQUENCE [LARGE SCALE GENOMIC DNA]</scope>
    <source>
        <strain evidence="8 9">TTM-71</strain>
    </source>
</reference>
<feature type="transmembrane region" description="Helical" evidence="6">
    <location>
        <begin position="142"/>
        <end position="164"/>
    </location>
</feature>
<dbReference type="PROSITE" id="PS50850">
    <property type="entry name" value="MFS"/>
    <property type="match status" value="1"/>
</dbReference>
<feature type="transmembrane region" description="Helical" evidence="6">
    <location>
        <begin position="345"/>
        <end position="366"/>
    </location>
</feature>
<keyword evidence="5 6" id="KW-0472">Membrane</keyword>
<gene>
    <name evidence="8" type="ORF">ESB13_09735</name>
</gene>
<dbReference type="PANTHER" id="PTHR43124">
    <property type="entry name" value="PURINE EFFLUX PUMP PBUE"/>
    <property type="match status" value="1"/>
</dbReference>
<evidence type="ECO:0000256" key="5">
    <source>
        <dbReference type="ARBA" id="ARBA00023136"/>
    </source>
</evidence>
<dbReference type="Gene3D" id="1.20.1250.20">
    <property type="entry name" value="MFS general substrate transporter like domains"/>
    <property type="match status" value="2"/>
</dbReference>
<dbReference type="InterPro" id="IPR011701">
    <property type="entry name" value="MFS"/>
</dbReference>
<feature type="transmembrane region" description="Helical" evidence="6">
    <location>
        <begin position="12"/>
        <end position="36"/>
    </location>
</feature>
<comment type="caution">
    <text evidence="8">The sequence shown here is derived from an EMBL/GenBank/DDBJ whole genome shotgun (WGS) entry which is preliminary data.</text>
</comment>
<protein>
    <submittedName>
        <fullName evidence="8">MFS transporter</fullName>
    </submittedName>
</protein>
<dbReference type="InterPro" id="IPR036259">
    <property type="entry name" value="MFS_trans_sf"/>
</dbReference>
<evidence type="ECO:0000313" key="9">
    <source>
        <dbReference type="Proteomes" id="UP000290545"/>
    </source>
</evidence>
<accession>A0A4Q1DEC5</accession>
<feature type="transmembrane region" description="Helical" evidence="6">
    <location>
        <begin position="56"/>
        <end position="75"/>
    </location>
</feature>
<dbReference type="EMBL" id="SDHZ01000001">
    <property type="protein sequence ID" value="RXK87043.1"/>
    <property type="molecule type" value="Genomic_DNA"/>
</dbReference>
<dbReference type="PANTHER" id="PTHR43124:SF3">
    <property type="entry name" value="CHLORAMPHENICOL EFFLUX PUMP RV0191"/>
    <property type="match status" value="1"/>
</dbReference>
<feature type="transmembrane region" description="Helical" evidence="6">
    <location>
        <begin position="170"/>
        <end position="190"/>
    </location>
</feature>
<keyword evidence="9" id="KW-1185">Reference proteome</keyword>
<feature type="transmembrane region" description="Helical" evidence="6">
    <location>
        <begin position="257"/>
        <end position="275"/>
    </location>
</feature>
<feature type="transmembrane region" description="Helical" evidence="6">
    <location>
        <begin position="109"/>
        <end position="130"/>
    </location>
</feature>
<evidence type="ECO:0000256" key="4">
    <source>
        <dbReference type="ARBA" id="ARBA00022989"/>
    </source>
</evidence>
<evidence type="ECO:0000259" key="7">
    <source>
        <dbReference type="PROSITE" id="PS50850"/>
    </source>
</evidence>
<dbReference type="Pfam" id="PF07690">
    <property type="entry name" value="MFS_1"/>
    <property type="match status" value="1"/>
</dbReference>
<dbReference type="Proteomes" id="UP000290545">
    <property type="component" value="Unassembled WGS sequence"/>
</dbReference>
<dbReference type="OrthoDB" id="9800416at2"/>
<keyword evidence="2" id="KW-1003">Cell membrane</keyword>
<feature type="transmembrane region" description="Helical" evidence="6">
    <location>
        <begin position="372"/>
        <end position="392"/>
    </location>
</feature>
<evidence type="ECO:0000256" key="6">
    <source>
        <dbReference type="SAM" id="Phobius"/>
    </source>
</evidence>
<name>A0A4Q1DEC5_9BACT</name>
<feature type="transmembrane region" description="Helical" evidence="6">
    <location>
        <begin position="308"/>
        <end position="333"/>
    </location>
</feature>
<evidence type="ECO:0000256" key="3">
    <source>
        <dbReference type="ARBA" id="ARBA00022692"/>
    </source>
</evidence>
<evidence type="ECO:0000256" key="2">
    <source>
        <dbReference type="ARBA" id="ARBA00022475"/>
    </source>
</evidence>
<feature type="domain" description="Major facilitator superfamily (MFS) profile" evidence="7">
    <location>
        <begin position="18"/>
        <end position="396"/>
    </location>
</feature>
<comment type="subcellular location">
    <subcellularLocation>
        <location evidence="1">Cell membrane</location>
        <topology evidence="1">Multi-pass membrane protein</topology>
    </subcellularLocation>
</comment>
<sequence>MSGINKGGGTAAQVSMLPVYIISLATFIIFFQGFMVAPLLPMLSEQFDTTVRHVSFIEPAYLLGYGLFTLVYAPLSDRFGRFRIVTFCLFMFCLFTLFTAFVNGINQMIFLRLLTGIGAAGVAPTTISWISDTYPYEKRGHALGIFFGNMAGGTAFGSSAGAFITSLIGWRGLFAGVAGIGLVILILILIRQKNSFGNREAITTRDNILLSFRTILSAGRARRTYFYVLFNGMFHSGIFAWLGYFFYSNYGLNEFQIGLALLGYGIPGLLLGPLLGRLADRYGRNKIIPIGLFLGAITVLLLSQNFSLAVSCILVALLSLGFDLSHPLFAAIVTTFSAKKGAATGLFAFFLFSGYGLGSLVLSLIVDIGLDRAFQLFGIGIWVAAFSSIFVFRKEK</sequence>
<dbReference type="CDD" id="cd17324">
    <property type="entry name" value="MFS_NepI_like"/>
    <property type="match status" value="1"/>
</dbReference>
<dbReference type="RefSeq" id="WP_129002793.1">
    <property type="nucleotide sequence ID" value="NZ_SDHZ01000001.1"/>
</dbReference>
<dbReference type="GO" id="GO:0005886">
    <property type="term" value="C:plasma membrane"/>
    <property type="evidence" value="ECO:0007669"/>
    <property type="project" value="UniProtKB-SubCell"/>
</dbReference>
<dbReference type="GO" id="GO:0022857">
    <property type="term" value="F:transmembrane transporter activity"/>
    <property type="evidence" value="ECO:0007669"/>
    <property type="project" value="InterPro"/>
</dbReference>
<dbReference type="InterPro" id="IPR020846">
    <property type="entry name" value="MFS_dom"/>
</dbReference>
<feature type="transmembrane region" description="Helical" evidence="6">
    <location>
        <begin position="287"/>
        <end position="302"/>
    </location>
</feature>
<dbReference type="InterPro" id="IPR050189">
    <property type="entry name" value="MFS_Efflux_Transporters"/>
</dbReference>
<organism evidence="8 9">
    <name type="scientific">Filimonas effusa</name>
    <dbReference type="NCBI Taxonomy" id="2508721"/>
    <lineage>
        <taxon>Bacteria</taxon>
        <taxon>Pseudomonadati</taxon>
        <taxon>Bacteroidota</taxon>
        <taxon>Chitinophagia</taxon>
        <taxon>Chitinophagales</taxon>
        <taxon>Chitinophagaceae</taxon>
        <taxon>Filimonas</taxon>
    </lineage>
</organism>
<evidence type="ECO:0000313" key="8">
    <source>
        <dbReference type="EMBL" id="RXK87043.1"/>
    </source>
</evidence>
<keyword evidence="4 6" id="KW-1133">Transmembrane helix</keyword>
<feature type="transmembrane region" description="Helical" evidence="6">
    <location>
        <begin position="225"/>
        <end position="245"/>
    </location>
</feature>
<feature type="transmembrane region" description="Helical" evidence="6">
    <location>
        <begin position="82"/>
        <end position="103"/>
    </location>
</feature>
<dbReference type="SUPFAM" id="SSF103473">
    <property type="entry name" value="MFS general substrate transporter"/>
    <property type="match status" value="1"/>
</dbReference>
<proteinExistence type="predicted"/>
<dbReference type="AlphaFoldDB" id="A0A4Q1DEC5"/>
<keyword evidence="3 6" id="KW-0812">Transmembrane</keyword>
<evidence type="ECO:0000256" key="1">
    <source>
        <dbReference type="ARBA" id="ARBA00004651"/>
    </source>
</evidence>